<name>A0AAW7JQD6_9BACT</name>
<dbReference type="Proteomes" id="UP001167831">
    <property type="component" value="Unassembled WGS sequence"/>
</dbReference>
<accession>A0AAW7JQD6</accession>
<dbReference type="RefSeq" id="WP_087278174.1">
    <property type="nucleotide sequence ID" value="NZ_JAUEIE010000005.1"/>
</dbReference>
<dbReference type="Gene3D" id="3.40.50.300">
    <property type="entry name" value="P-loop containing nucleotide triphosphate hydrolases"/>
    <property type="match status" value="1"/>
</dbReference>
<reference evidence="2" key="2">
    <citation type="submission" date="2023-08" db="EMBL/GenBank/DDBJ databases">
        <title>Identification and characterization of horizontal gene transfer across gut microbiota members of farm animals based on homology search.</title>
        <authorList>
            <person name="Schwarzerova J."/>
            <person name="Nykrynova M."/>
            <person name="Jureckova K."/>
            <person name="Cejkova D."/>
            <person name="Rychlik I."/>
        </authorList>
    </citation>
    <scope>NUCLEOTIDE SEQUENCE</scope>
    <source>
        <strain evidence="2">ET15</strain>
        <strain evidence="1">ET37</strain>
    </source>
</reference>
<dbReference type="InterPro" id="IPR027417">
    <property type="entry name" value="P-loop_NTPase"/>
</dbReference>
<protein>
    <submittedName>
        <fullName evidence="2">Uncharacterized protein</fullName>
    </submittedName>
</protein>
<evidence type="ECO:0000313" key="3">
    <source>
        <dbReference type="Proteomes" id="UP001167831"/>
    </source>
</evidence>
<dbReference type="EMBL" id="JAUEIF010000014">
    <property type="protein sequence ID" value="MDN0026226.1"/>
    <property type="molecule type" value="Genomic_DNA"/>
</dbReference>
<evidence type="ECO:0000313" key="1">
    <source>
        <dbReference type="EMBL" id="MDN0022738.1"/>
    </source>
</evidence>
<dbReference type="Proteomes" id="UP001168478">
    <property type="component" value="Unassembled WGS sequence"/>
</dbReference>
<dbReference type="EMBL" id="JAUEIE010000005">
    <property type="protein sequence ID" value="MDN0022738.1"/>
    <property type="molecule type" value="Genomic_DNA"/>
</dbReference>
<comment type="caution">
    <text evidence="2">The sequence shown here is derived from an EMBL/GenBank/DDBJ whole genome shotgun (WGS) entry which is preliminary data.</text>
</comment>
<evidence type="ECO:0000313" key="4">
    <source>
        <dbReference type="Proteomes" id="UP001168478"/>
    </source>
</evidence>
<gene>
    <name evidence="1" type="ORF">QVN81_06825</name>
    <name evidence="2" type="ORF">QVN84_11975</name>
</gene>
<reference evidence="2" key="1">
    <citation type="submission" date="2023-06" db="EMBL/GenBank/DDBJ databases">
        <authorList>
            <person name="Zeman M."/>
            <person name="Kubasova T."/>
            <person name="Jahodarova E."/>
            <person name="Nykrynova M."/>
            <person name="Rychlik I."/>
        </authorList>
    </citation>
    <scope>NUCLEOTIDE SEQUENCE</scope>
    <source>
        <strain evidence="2">ET15</strain>
        <strain evidence="1">ET37</strain>
    </source>
</reference>
<proteinExistence type="predicted"/>
<keyword evidence="3" id="KW-1185">Reference proteome</keyword>
<evidence type="ECO:0000313" key="2">
    <source>
        <dbReference type="EMBL" id="MDN0026226.1"/>
    </source>
</evidence>
<sequence length="257" mass="29736">MDIKDTITDKDGNQKTVKVQMPSIGRIMEAVKQRGLFVGITRYQYLQYDVEEALKIVEAIGKSRNAKFVIDDENRFTYENFIKWCHCDTSMRCLDPETRQIVPGNLKRGIYIAGNTGSGKSWCLEIMLAYSAAWGFRVSMEKDNTTRPLWWATFRADEICDRFIEDGNIQRFKTQGILGVQDLGSEPQESMYMGNRLDVMRNVLEYRGDKTDELTLITSNLKINGEALSNRYGDRVASRLREMCNYFEIKGKDRRKI</sequence>
<dbReference type="AlphaFoldDB" id="A0AAW7JQD6"/>
<organism evidence="2 4">
    <name type="scientific">Leyella lascolaii</name>
    <dbReference type="NCBI Taxonomy" id="1776379"/>
    <lineage>
        <taxon>Bacteria</taxon>
        <taxon>Pseudomonadati</taxon>
        <taxon>Bacteroidota</taxon>
        <taxon>Bacteroidia</taxon>
        <taxon>Bacteroidales</taxon>
        <taxon>Prevotellaceae</taxon>
        <taxon>Leyella</taxon>
    </lineage>
</organism>